<dbReference type="InterPro" id="IPR016439">
    <property type="entry name" value="Lag1/Lac1-like"/>
</dbReference>
<dbReference type="InterPro" id="IPR006634">
    <property type="entry name" value="TLC-dom"/>
</dbReference>
<dbReference type="STRING" id="50429.A0A2B4SN04"/>
<reference evidence="12" key="1">
    <citation type="journal article" date="2017" name="bioRxiv">
        <title>Comparative analysis of the genomes of Stylophora pistillata and Acropora digitifera provides evidence for extensive differences between species of corals.</title>
        <authorList>
            <person name="Voolstra C.R."/>
            <person name="Li Y."/>
            <person name="Liew Y.J."/>
            <person name="Baumgarten S."/>
            <person name="Zoccola D."/>
            <person name="Flot J.-F."/>
            <person name="Tambutte S."/>
            <person name="Allemand D."/>
            <person name="Aranda M."/>
        </authorList>
    </citation>
    <scope>NUCLEOTIDE SEQUENCE [LARGE SCALE GENOMIC DNA]</scope>
</reference>
<protein>
    <submittedName>
        <fullName evidence="11">Ceramide synthase 1</fullName>
    </submittedName>
</protein>
<evidence type="ECO:0000256" key="4">
    <source>
        <dbReference type="ARBA" id="ARBA00022692"/>
    </source>
</evidence>
<dbReference type="EMBL" id="LSMT01000059">
    <property type="protein sequence ID" value="PFX29897.1"/>
    <property type="molecule type" value="Genomic_DNA"/>
</dbReference>
<name>A0A2B4SN04_STYPI</name>
<evidence type="ECO:0000256" key="7">
    <source>
        <dbReference type="PROSITE-ProRule" id="PRU00205"/>
    </source>
</evidence>
<feature type="transmembrane region" description="Helical" evidence="9">
    <location>
        <begin position="91"/>
        <end position="109"/>
    </location>
</feature>
<proteinExistence type="predicted"/>
<organism evidence="11 12">
    <name type="scientific">Stylophora pistillata</name>
    <name type="common">Smooth cauliflower coral</name>
    <dbReference type="NCBI Taxonomy" id="50429"/>
    <lineage>
        <taxon>Eukaryota</taxon>
        <taxon>Metazoa</taxon>
        <taxon>Cnidaria</taxon>
        <taxon>Anthozoa</taxon>
        <taxon>Hexacorallia</taxon>
        <taxon>Scleractinia</taxon>
        <taxon>Astrocoeniina</taxon>
        <taxon>Pocilloporidae</taxon>
        <taxon>Stylophora</taxon>
    </lineage>
</organism>
<evidence type="ECO:0000256" key="5">
    <source>
        <dbReference type="ARBA" id="ARBA00022989"/>
    </source>
</evidence>
<dbReference type="GO" id="GO:0050291">
    <property type="term" value="F:sphingosine N-acyltransferase activity"/>
    <property type="evidence" value="ECO:0007669"/>
    <property type="project" value="InterPro"/>
</dbReference>
<evidence type="ECO:0000256" key="6">
    <source>
        <dbReference type="ARBA" id="ARBA00023136"/>
    </source>
</evidence>
<dbReference type="GO" id="GO:0016020">
    <property type="term" value="C:membrane"/>
    <property type="evidence" value="ECO:0007669"/>
    <property type="project" value="UniProtKB-SubCell"/>
</dbReference>
<dbReference type="UniPathway" id="UPA00222"/>
<dbReference type="SMART" id="SM00724">
    <property type="entry name" value="TLC"/>
    <property type="match status" value="1"/>
</dbReference>
<comment type="caution">
    <text evidence="11">The sequence shown here is derived from an EMBL/GenBank/DDBJ whole genome shotgun (WGS) entry which is preliminary data.</text>
</comment>
<dbReference type="OrthoDB" id="537032at2759"/>
<evidence type="ECO:0000313" key="12">
    <source>
        <dbReference type="Proteomes" id="UP000225706"/>
    </source>
</evidence>
<feature type="compositionally biased region" description="Basic and acidic residues" evidence="8">
    <location>
        <begin position="370"/>
        <end position="379"/>
    </location>
</feature>
<feature type="transmembrane region" description="Helical" evidence="9">
    <location>
        <begin position="164"/>
        <end position="183"/>
    </location>
</feature>
<feature type="transmembrane region" description="Helical" evidence="9">
    <location>
        <begin position="136"/>
        <end position="157"/>
    </location>
</feature>
<dbReference type="AlphaFoldDB" id="A0A2B4SN04"/>
<sequence>MEVGYLVAFTKIWEQFQIKWKDGAPRVSFLTDFIEEISSYSFISARDVILCLLLGVAFTLLRYFLTAAAFKPLFSWCQLLERDLKKSSESAFKLLFYSLVFGYCSYILFNGKYNFYHDTSDCWKGWYRGMPVPQDIYTLYMVEAGFYFHSVYATLFMDLWRRDSVLMIAHHILANSLILFSFAIRYHRIGILVLFVHDVTDIILEFSKLCIAFKSRGGKYHLLPDVISIVGFLSFALAWFYCRLYIYPTKVLYSCGYISMLITPEAPLYFFFNAMLWLLFLMDVWWFHFIVWLIIRIAIGKSHGVEDTREIPNDSVKDEGHKRVANGKGLQNGELHNCVNHSKATLKTAGQRKFNREETNIGEPHKKHYTQKENDESGFCRRQPRTKPANL</sequence>
<dbReference type="Pfam" id="PF03798">
    <property type="entry name" value="TRAM_LAG1_CLN8"/>
    <property type="match status" value="1"/>
</dbReference>
<comment type="subcellular location">
    <subcellularLocation>
        <location evidence="1">Membrane</location>
        <topology evidence="1">Multi-pass membrane protein</topology>
    </subcellularLocation>
</comment>
<evidence type="ECO:0000256" key="1">
    <source>
        <dbReference type="ARBA" id="ARBA00004141"/>
    </source>
</evidence>
<feature type="domain" description="TLC" evidence="10">
    <location>
        <begin position="83"/>
        <end position="299"/>
    </location>
</feature>
<evidence type="ECO:0000313" key="11">
    <source>
        <dbReference type="EMBL" id="PFX29897.1"/>
    </source>
</evidence>
<feature type="transmembrane region" description="Helical" evidence="9">
    <location>
        <begin position="222"/>
        <end position="246"/>
    </location>
</feature>
<keyword evidence="6 7" id="KW-0472">Membrane</keyword>
<evidence type="ECO:0000256" key="8">
    <source>
        <dbReference type="SAM" id="MobiDB-lite"/>
    </source>
</evidence>
<evidence type="ECO:0000256" key="3">
    <source>
        <dbReference type="ARBA" id="ARBA00004991"/>
    </source>
</evidence>
<feature type="transmembrane region" description="Helical" evidence="9">
    <location>
        <begin position="189"/>
        <end position="210"/>
    </location>
</feature>
<gene>
    <name evidence="11" type="primary">Cers1</name>
    <name evidence="11" type="ORF">AWC38_SpisGene5368</name>
</gene>
<comment type="pathway">
    <text evidence="2">Lipid metabolism; sphingolipid metabolism.</text>
</comment>
<evidence type="ECO:0000256" key="9">
    <source>
        <dbReference type="SAM" id="Phobius"/>
    </source>
</evidence>
<dbReference type="PANTHER" id="PTHR12560:SF58">
    <property type="entry name" value="CERAMIDE SYNTHASE 1"/>
    <property type="match status" value="1"/>
</dbReference>
<feature type="region of interest" description="Disordered" evidence="8">
    <location>
        <begin position="348"/>
        <end position="391"/>
    </location>
</feature>
<feature type="transmembrane region" description="Helical" evidence="9">
    <location>
        <begin position="266"/>
        <end position="295"/>
    </location>
</feature>
<keyword evidence="5 9" id="KW-1133">Transmembrane helix</keyword>
<evidence type="ECO:0000256" key="2">
    <source>
        <dbReference type="ARBA" id="ARBA00004760"/>
    </source>
</evidence>
<accession>A0A2B4SN04</accession>
<dbReference type="PANTHER" id="PTHR12560">
    <property type="entry name" value="LONGEVITY ASSURANCE FACTOR 1 LAG1"/>
    <property type="match status" value="1"/>
</dbReference>
<dbReference type="PROSITE" id="PS50922">
    <property type="entry name" value="TLC"/>
    <property type="match status" value="1"/>
</dbReference>
<keyword evidence="4 7" id="KW-0812">Transmembrane</keyword>
<feature type="transmembrane region" description="Helical" evidence="9">
    <location>
        <begin position="48"/>
        <end position="70"/>
    </location>
</feature>
<dbReference type="GO" id="GO:0046513">
    <property type="term" value="P:ceramide biosynthetic process"/>
    <property type="evidence" value="ECO:0007669"/>
    <property type="project" value="InterPro"/>
</dbReference>
<dbReference type="Proteomes" id="UP000225706">
    <property type="component" value="Unassembled WGS sequence"/>
</dbReference>
<comment type="pathway">
    <text evidence="3">Sphingolipid metabolism.</text>
</comment>
<evidence type="ECO:0000259" key="10">
    <source>
        <dbReference type="PROSITE" id="PS50922"/>
    </source>
</evidence>
<keyword evidence="12" id="KW-1185">Reference proteome</keyword>